<dbReference type="PRINTS" id="PR00260">
    <property type="entry name" value="CHEMTRNSDUCR"/>
</dbReference>
<accession>A0AAW9NW89</accession>
<keyword evidence="4 9" id="KW-1133">Transmembrane helix</keyword>
<dbReference type="PANTHER" id="PTHR32089">
    <property type="entry name" value="METHYL-ACCEPTING CHEMOTAXIS PROTEIN MCPB"/>
    <property type="match status" value="1"/>
</dbReference>
<comment type="caution">
    <text evidence="12">The sequence shown here is derived from an EMBL/GenBank/DDBJ whole genome shotgun (WGS) entry which is preliminary data.</text>
</comment>
<evidence type="ECO:0000256" key="9">
    <source>
        <dbReference type="SAM" id="Phobius"/>
    </source>
</evidence>
<evidence type="ECO:0000256" key="5">
    <source>
        <dbReference type="ARBA" id="ARBA00023136"/>
    </source>
</evidence>
<evidence type="ECO:0000259" key="10">
    <source>
        <dbReference type="PROSITE" id="PS50111"/>
    </source>
</evidence>
<dbReference type="InterPro" id="IPR004089">
    <property type="entry name" value="MCPsignal_dom"/>
</dbReference>
<dbReference type="SMART" id="SM00304">
    <property type="entry name" value="HAMP"/>
    <property type="match status" value="1"/>
</dbReference>
<dbReference type="SMART" id="SM00283">
    <property type="entry name" value="MA"/>
    <property type="match status" value="1"/>
</dbReference>
<feature type="domain" description="HAMP" evidence="11">
    <location>
        <begin position="206"/>
        <end position="259"/>
    </location>
</feature>
<protein>
    <submittedName>
        <fullName evidence="12">Methyl-accepting chemotaxis protein</fullName>
    </submittedName>
</protein>
<feature type="transmembrane region" description="Helical" evidence="9">
    <location>
        <begin position="12"/>
        <end position="31"/>
    </location>
</feature>
<organism evidence="12 13">
    <name type="scientific">Metasolibacillus meyeri</name>
    <dbReference type="NCBI Taxonomy" id="1071052"/>
    <lineage>
        <taxon>Bacteria</taxon>
        <taxon>Bacillati</taxon>
        <taxon>Bacillota</taxon>
        <taxon>Bacilli</taxon>
        <taxon>Bacillales</taxon>
        <taxon>Caryophanaceae</taxon>
        <taxon>Metasolibacillus</taxon>
    </lineage>
</organism>
<feature type="transmembrane region" description="Helical" evidence="9">
    <location>
        <begin position="186"/>
        <end position="208"/>
    </location>
</feature>
<dbReference type="GO" id="GO:0006935">
    <property type="term" value="P:chemotaxis"/>
    <property type="evidence" value="ECO:0007669"/>
    <property type="project" value="InterPro"/>
</dbReference>
<dbReference type="SUPFAM" id="SSF103190">
    <property type="entry name" value="Sensory domain-like"/>
    <property type="match status" value="1"/>
</dbReference>
<dbReference type="Pfam" id="PF17202">
    <property type="entry name" value="sCache_3_3"/>
    <property type="match status" value="1"/>
</dbReference>
<evidence type="ECO:0000256" key="2">
    <source>
        <dbReference type="ARBA" id="ARBA00022475"/>
    </source>
</evidence>
<keyword evidence="6 8" id="KW-0807">Transducer</keyword>
<dbReference type="GO" id="GO:0005886">
    <property type="term" value="C:plasma membrane"/>
    <property type="evidence" value="ECO:0007669"/>
    <property type="project" value="UniProtKB-SubCell"/>
</dbReference>
<evidence type="ECO:0000259" key="11">
    <source>
        <dbReference type="PROSITE" id="PS50885"/>
    </source>
</evidence>
<comment type="subcellular location">
    <subcellularLocation>
        <location evidence="1">Cell membrane</location>
        <topology evidence="1">Multi-pass membrane protein</topology>
    </subcellularLocation>
</comment>
<evidence type="ECO:0000256" key="7">
    <source>
        <dbReference type="ARBA" id="ARBA00029447"/>
    </source>
</evidence>
<proteinExistence type="inferred from homology"/>
<dbReference type="InterPro" id="IPR033463">
    <property type="entry name" value="sCache_3"/>
</dbReference>
<sequence length="564" mass="60573">MKWSIRNKVNIVIFTCILLLAGILGGVNYYVTKKNLLESANEKLVSDVQLSYYALDSNIPGDWNIIDGNLYKGSISMLENYDIPDQVGELTNGNVMSIFLHDTRVSTNIIENGERALGTKVSDAVAEVVLNKKERFLGTATVLGEPFQAAYDPIFNKNGEVIGIWAVAVPTAPYTKIAAASAIENIVISLVVAIIITIAIGFIMQRLIITPINILRNNANELANLNLKVDLLKAKGNDEIADLALAFGNMKERLTETVTNVAQNANEIASSSLALAESSQQTNEASSQIASTMNDVAAGITTQSEQAEQIVNMMRDTISQVDSSLINAEQSFNNAKESTNIALEGEIAINKAIQHLSTVTETVSYATDSIQKLGMRSEEIGGIITVITDISDQTNLLALNAAIEAARAGEHGKGFAVVASEVRILAEQSKEAAQQITELIKDIQAETAVTVRTMESNLSAVEEQVVIINQGGDALKVIVEKTSTTEAGVAKMKDAFANVNTNSHNVQDAIYNISGIIEESAAASEEIAAASEQQYATVAEMAESTANLAAIADRLREEMNKFQI</sequence>
<dbReference type="AlphaFoldDB" id="A0AAW9NW89"/>
<dbReference type="SUPFAM" id="SSF58104">
    <property type="entry name" value="Methyl-accepting chemotaxis protein (MCP) signaling domain"/>
    <property type="match status" value="1"/>
</dbReference>
<dbReference type="EMBL" id="JARSFG010000019">
    <property type="protein sequence ID" value="MEC1179754.1"/>
    <property type="molecule type" value="Genomic_DNA"/>
</dbReference>
<dbReference type="Proteomes" id="UP001344888">
    <property type="component" value="Unassembled WGS sequence"/>
</dbReference>
<evidence type="ECO:0000313" key="13">
    <source>
        <dbReference type="Proteomes" id="UP001344888"/>
    </source>
</evidence>
<dbReference type="PROSITE" id="PS50885">
    <property type="entry name" value="HAMP"/>
    <property type="match status" value="1"/>
</dbReference>
<dbReference type="PROSITE" id="PS50111">
    <property type="entry name" value="CHEMOTAXIS_TRANSDUC_2"/>
    <property type="match status" value="1"/>
</dbReference>
<dbReference type="InterPro" id="IPR004090">
    <property type="entry name" value="Chemotax_Me-accpt_rcpt"/>
</dbReference>
<evidence type="ECO:0000256" key="4">
    <source>
        <dbReference type="ARBA" id="ARBA00022989"/>
    </source>
</evidence>
<keyword evidence="13" id="KW-1185">Reference proteome</keyword>
<evidence type="ECO:0000313" key="12">
    <source>
        <dbReference type="EMBL" id="MEC1179754.1"/>
    </source>
</evidence>
<evidence type="ECO:0000256" key="3">
    <source>
        <dbReference type="ARBA" id="ARBA00022692"/>
    </source>
</evidence>
<evidence type="ECO:0000256" key="6">
    <source>
        <dbReference type="ARBA" id="ARBA00023224"/>
    </source>
</evidence>
<keyword evidence="5 9" id="KW-0472">Membrane</keyword>
<gene>
    <name evidence="12" type="ORF">P9B03_14745</name>
</gene>
<comment type="similarity">
    <text evidence="7">Belongs to the methyl-accepting chemotaxis (MCP) protein family.</text>
</comment>
<dbReference type="RefSeq" id="WP_326124237.1">
    <property type="nucleotide sequence ID" value="NZ_JARSFG010000019.1"/>
</dbReference>
<keyword evidence="3 9" id="KW-0812">Transmembrane</keyword>
<evidence type="ECO:0000256" key="1">
    <source>
        <dbReference type="ARBA" id="ARBA00004651"/>
    </source>
</evidence>
<name>A0AAW9NW89_9BACL</name>
<dbReference type="Pfam" id="PF00672">
    <property type="entry name" value="HAMP"/>
    <property type="match status" value="1"/>
</dbReference>
<dbReference type="Gene3D" id="1.10.287.950">
    <property type="entry name" value="Methyl-accepting chemotaxis protein"/>
    <property type="match status" value="1"/>
</dbReference>
<evidence type="ECO:0000256" key="8">
    <source>
        <dbReference type="PROSITE-ProRule" id="PRU00284"/>
    </source>
</evidence>
<keyword evidence="2" id="KW-1003">Cell membrane</keyword>
<dbReference type="InterPro" id="IPR003660">
    <property type="entry name" value="HAMP_dom"/>
</dbReference>
<feature type="domain" description="Methyl-accepting transducer" evidence="10">
    <location>
        <begin position="278"/>
        <end position="528"/>
    </location>
</feature>
<dbReference type="GO" id="GO:0004888">
    <property type="term" value="F:transmembrane signaling receptor activity"/>
    <property type="evidence" value="ECO:0007669"/>
    <property type="project" value="InterPro"/>
</dbReference>
<dbReference type="GO" id="GO:0007165">
    <property type="term" value="P:signal transduction"/>
    <property type="evidence" value="ECO:0007669"/>
    <property type="project" value="UniProtKB-KW"/>
</dbReference>
<reference evidence="12 13" key="1">
    <citation type="submission" date="2023-03" db="EMBL/GenBank/DDBJ databases">
        <title>Bacillus Genome Sequencing.</title>
        <authorList>
            <person name="Dunlap C."/>
        </authorList>
    </citation>
    <scope>NUCLEOTIDE SEQUENCE [LARGE SCALE GENOMIC DNA]</scope>
    <source>
        <strain evidence="12 13">B-59205</strain>
    </source>
</reference>
<dbReference type="PANTHER" id="PTHR32089:SF112">
    <property type="entry name" value="LYSOZYME-LIKE PROTEIN-RELATED"/>
    <property type="match status" value="1"/>
</dbReference>
<dbReference type="Pfam" id="PF00015">
    <property type="entry name" value="MCPsignal"/>
    <property type="match status" value="1"/>
</dbReference>
<dbReference type="InterPro" id="IPR029151">
    <property type="entry name" value="Sensor-like_sf"/>
</dbReference>